<dbReference type="SUPFAM" id="SSF53850">
    <property type="entry name" value="Periplasmic binding protein-like II"/>
    <property type="match status" value="1"/>
</dbReference>
<proteinExistence type="inferred from homology"/>
<evidence type="ECO:0000313" key="6">
    <source>
        <dbReference type="EMBL" id="MFD1187195.1"/>
    </source>
</evidence>
<dbReference type="Pfam" id="PF12849">
    <property type="entry name" value="PBP_like_2"/>
    <property type="match status" value="1"/>
</dbReference>
<keyword evidence="7" id="KW-1185">Reference proteome</keyword>
<dbReference type="NCBIfam" id="TIGR02136">
    <property type="entry name" value="ptsS_2"/>
    <property type="match status" value="1"/>
</dbReference>
<dbReference type="RefSeq" id="WP_377528407.1">
    <property type="nucleotide sequence ID" value="NZ_JBHTLD010000122.1"/>
</dbReference>
<evidence type="ECO:0000259" key="5">
    <source>
        <dbReference type="Pfam" id="PF12849"/>
    </source>
</evidence>
<dbReference type="Gene3D" id="3.40.190.10">
    <property type="entry name" value="Periplasmic binding protein-like II"/>
    <property type="match status" value="2"/>
</dbReference>
<evidence type="ECO:0000256" key="2">
    <source>
        <dbReference type="ARBA" id="ARBA00022448"/>
    </source>
</evidence>
<gene>
    <name evidence="6" type="ORF">ACFQ2O_13345</name>
</gene>
<dbReference type="InterPro" id="IPR050811">
    <property type="entry name" value="Phosphate_ABC_transporter"/>
</dbReference>
<feature type="domain" description="PBP" evidence="5">
    <location>
        <begin position="33"/>
        <end position="293"/>
    </location>
</feature>
<evidence type="ECO:0000313" key="7">
    <source>
        <dbReference type="Proteomes" id="UP001597094"/>
    </source>
</evidence>
<evidence type="ECO:0000256" key="1">
    <source>
        <dbReference type="ARBA" id="ARBA00008725"/>
    </source>
</evidence>
<dbReference type="CDD" id="cd13654">
    <property type="entry name" value="PBP2_phosphate_like_2"/>
    <property type="match status" value="1"/>
</dbReference>
<accession>A0ABW3SS83</accession>
<keyword evidence="2 4" id="KW-0813">Transport</keyword>
<protein>
    <recommendedName>
        <fullName evidence="4">Phosphate-binding protein</fullName>
    </recommendedName>
</protein>
<dbReference type="InterPro" id="IPR024370">
    <property type="entry name" value="PBP_domain"/>
</dbReference>
<sequence length="333" mass="36069">MLNLRLNYFKLNAAILLGGTILLGACGGGGNEAANNDLAGSIQIDGSSTVYPITEAVAEEFRTEAPDVKVTVGVSGTGGGMKKFSRGEIDIVDASRSMNADEDKVAKSNNISYIELPVAYDGLTVVVHPDNNWVNDITVAELKKIWEPAAQGTIKKWNQIRPEWPDQEIHLYGAGVESGTYDYFTEAIVGKSHSSRGDYTASEDDNVLVQGVSTDPYALGFFGYAYYDENKSKLKAVPVDDQNDSNGAGAIMPSLETVKDGSYAPLSRPLFIYVNSKAVSRPEVVEFVNFYIDNAAELSQEVGYIPMPAEKYKEQKQKFQQFATGANASAGKQ</sequence>
<keyword evidence="4" id="KW-0592">Phosphate transport</keyword>
<evidence type="ECO:0000256" key="3">
    <source>
        <dbReference type="ARBA" id="ARBA00022729"/>
    </source>
</evidence>
<dbReference type="EMBL" id="JBHTLD010000122">
    <property type="protein sequence ID" value="MFD1187195.1"/>
    <property type="molecule type" value="Genomic_DNA"/>
</dbReference>
<comment type="function">
    <text evidence="4">Involved in the system for phosphate transport across the cytoplasmic membrane.</text>
</comment>
<keyword evidence="3" id="KW-0732">Signal</keyword>
<organism evidence="6 7">
    <name type="scientific">Pontibacter rugosus</name>
    <dbReference type="NCBI Taxonomy" id="1745966"/>
    <lineage>
        <taxon>Bacteria</taxon>
        <taxon>Pseudomonadati</taxon>
        <taxon>Bacteroidota</taxon>
        <taxon>Cytophagia</taxon>
        <taxon>Cytophagales</taxon>
        <taxon>Hymenobacteraceae</taxon>
        <taxon>Pontibacter</taxon>
    </lineage>
</organism>
<comment type="caution">
    <text evidence="6">The sequence shown here is derived from an EMBL/GenBank/DDBJ whole genome shotgun (WGS) entry which is preliminary data.</text>
</comment>
<dbReference type="PANTHER" id="PTHR30570:SF1">
    <property type="entry name" value="PHOSPHATE-BINDING PROTEIN PSTS"/>
    <property type="match status" value="1"/>
</dbReference>
<evidence type="ECO:0000256" key="4">
    <source>
        <dbReference type="RuleBase" id="RU367119"/>
    </source>
</evidence>
<dbReference type="Proteomes" id="UP001597094">
    <property type="component" value="Unassembled WGS sequence"/>
</dbReference>
<name>A0ABW3SS83_9BACT</name>
<comment type="similarity">
    <text evidence="1 4">Belongs to the PstS family.</text>
</comment>
<reference evidence="7" key="1">
    <citation type="journal article" date="2019" name="Int. J. Syst. Evol. Microbiol.">
        <title>The Global Catalogue of Microorganisms (GCM) 10K type strain sequencing project: providing services to taxonomists for standard genome sequencing and annotation.</title>
        <authorList>
            <consortium name="The Broad Institute Genomics Platform"/>
            <consortium name="The Broad Institute Genome Sequencing Center for Infectious Disease"/>
            <person name="Wu L."/>
            <person name="Ma J."/>
        </authorList>
    </citation>
    <scope>NUCLEOTIDE SEQUENCE [LARGE SCALE GENOMIC DNA]</scope>
    <source>
        <strain evidence="7">JCM 31319</strain>
    </source>
</reference>
<dbReference type="PROSITE" id="PS51257">
    <property type="entry name" value="PROKAR_LIPOPROTEIN"/>
    <property type="match status" value="1"/>
</dbReference>
<dbReference type="PANTHER" id="PTHR30570">
    <property type="entry name" value="PERIPLASMIC PHOSPHATE BINDING COMPONENT OF PHOSPHATE ABC TRANSPORTER"/>
    <property type="match status" value="1"/>
</dbReference>
<dbReference type="InterPro" id="IPR011862">
    <property type="entry name" value="Phos-bd"/>
</dbReference>